<dbReference type="AlphaFoldDB" id="A0A0C1FNZ4"/>
<sequence>MSLKGINKRTVSNLLGLLDQLEELDRALGASEEECNQVRVFRQDLKEAYLRYERMLTEIAVHVGICQDIYNKIRLRFVPEKLKRLRREVPEDSFEFILLRESIRKSHL</sequence>
<dbReference type="Proteomes" id="UP000031246">
    <property type="component" value="Unassembled WGS sequence"/>
</dbReference>
<dbReference type="EMBL" id="JSYN01000015">
    <property type="protein sequence ID" value="KIA93423.1"/>
    <property type="molecule type" value="Genomic_DNA"/>
</dbReference>
<evidence type="ECO:0000313" key="1">
    <source>
        <dbReference type="EMBL" id="KIA93423.1"/>
    </source>
</evidence>
<keyword evidence="2" id="KW-1185">Reference proteome</keyword>
<name>A0A0C1FNZ4_9SPHI</name>
<accession>A0A0C1FNZ4</accession>
<protein>
    <submittedName>
        <fullName evidence="1">Uncharacterized protein</fullName>
    </submittedName>
</protein>
<dbReference type="OrthoDB" id="766951at2"/>
<reference evidence="1 2" key="1">
    <citation type="submission" date="2014-10" db="EMBL/GenBank/DDBJ databases">
        <title>Pedobacter Kyungheensis.</title>
        <authorList>
            <person name="Anderson B.M."/>
            <person name="Newman J.D."/>
        </authorList>
    </citation>
    <scope>NUCLEOTIDE SEQUENCE [LARGE SCALE GENOMIC DNA]</scope>
    <source>
        <strain evidence="1 2">KACC 16221</strain>
    </source>
</reference>
<evidence type="ECO:0000313" key="2">
    <source>
        <dbReference type="Proteomes" id="UP000031246"/>
    </source>
</evidence>
<dbReference type="RefSeq" id="WP_156131472.1">
    <property type="nucleotide sequence ID" value="NZ_JSYN01000015.1"/>
</dbReference>
<gene>
    <name evidence="1" type="ORF">OC25_13420</name>
</gene>
<comment type="caution">
    <text evidence="1">The sequence shown here is derived from an EMBL/GenBank/DDBJ whole genome shotgun (WGS) entry which is preliminary data.</text>
</comment>
<organism evidence="1 2">
    <name type="scientific">Pedobacter kyungheensis</name>
    <dbReference type="NCBI Taxonomy" id="1069985"/>
    <lineage>
        <taxon>Bacteria</taxon>
        <taxon>Pseudomonadati</taxon>
        <taxon>Bacteroidota</taxon>
        <taxon>Sphingobacteriia</taxon>
        <taxon>Sphingobacteriales</taxon>
        <taxon>Sphingobacteriaceae</taxon>
        <taxon>Pedobacter</taxon>
    </lineage>
</organism>
<proteinExistence type="predicted"/>